<sequence length="1845" mass="212072">MDTSKVNLLSSTSLNDAHKTPVSSLINTSMGDDNNNNTNEYTSMSLNRRDGPLAQKLANKLSIVANTNASIPSANNHNHYKNSPNGNHDVEEQEQLSPLADTWGFPPSPTENDESSSALSHGQTRSSSASNSPQKSSSQKKLDQSHSREPIGKHSLLVTSKNTNEDTNSSTSAVQDEMFETPRIILRKIQFDDPDIFPAELTPDLVKELSQENNHRQNRQRRSNNSSTTSLNPSPKKKRHRNSSHNEQDYDFNDDDDDNDEHQSLKKRIRRSGLTNENFPNNNNNNNNSFDAMDAFKKKTRDRLAHKVLDIDANPHENTSYKQFVKLLDIFNDDYERHYNEMEKIDDEYYLDLLLSDHTLNEMGTLSEKLKLSTYMSCIDLFKLKRLLEILSLRIKQGIEMSPILKHDINDEHKETEEDERAWRDLIFERLTMCANACEISLNIMTTLNMPKEILVENVIEYTSLFIKAQLAKTIFPEYDPLYRSDNQSKDPLLTKQKRSKITGTKCKQVQILYNKIVSLFQGIADLMPLGKFTDTIILAISSFTVSCIFVENIFDLQAHSITILPELFSRYEDHRDSILDDLLLSIVHLPTSKKSLRCYRLPSGESIQMFTALIMHLIHSPVSTINSNITDASNELNLLNTYTIGQNIAYKFLTLFFRSCGTKQGEDDYRIIFENFLADLLTTANRPEWPASEILLTLLSRILMKNFSNQSLSIQIRLQSLEYLGSVAAQLRKDTIELDILNSRENQDRIDQIIHKTLSSIETDEDVLEVYKTDPLRYHRSLVIYLNELSQSEPTSHFAKMFHIGQWLRDINLTIERLNQTLTRRVKPLNHAELVDVDIDESMDNNTHSNPTLTIADEIDLKKNEKVTILKMLTLPITIRKQQRYTSDVDYDDICLLMRYLTSNRPFLKTFDVYLKQLAAVFQSEAGTNIRSKAMKCLCTVVEADPTILGRNDIKSCVKVGLTDKSVSVREAAIDLIGRYIVHKQLLILQYYDVLCERSIDTGVSVRKRVVKIFRDVCLSQPDFVRIPDICSRLLRRINDEDSIRKLVLETFQQLWFTPTRNHYEIRQRVQTIIDVLIDAQKQNNTWLENLVKEFLQTNDKQSNDDKAKIREQRKDVLKAIQDIINELVESILKIESANDQVSSNKMVATFIALYALGKAKPEHVLPHVSTIVEYLNIKCTSYNDNVIVQYVAKILEFTVPLMKSASSSIIYSLEGSLTKLLLVSGQLVIHSSIACLSAAIRLSKNVSLVKDVFLRYHSFIIQCQLKIIENPNEEFKGSAQLARSIYILGVLCKYFDIERSEYDDLQFSVEDIFQLFMFFIERPDSVIKLKSLVGLGFFLQRYGQYLIEDTLRQLYHTYLLDRRPIAAQLRCQVLINLEEYFRDCIRRMAEQDIDYLHLTTTTTTTTTIINTNDDENSNDAHQITGANLKDTTDIHSEMASSIAQCYLRIVLDTYLSEDEIIRQCVRKVVTCILEQGLVHPVQFIPFLIAMTTDRDINIQQSAEQNLQDLDKTNPGIIQTKVMQGFKMSYQLQKLLSIQYNNNNNNNNNQQVDPQSDIIRGMTKVAVVSMNNHQLPYCSVNHFLYSLIRSSRVYRRGLITQLLKMFDNDSSSTTSSLTLEEQLFVADNLAYFPYQVQDEPLFIVEQIDLSISVIGSTQLQQFRDLLKQHLDYIDDDEGIDMNKLETKLYDVSEIIIDELNQCLRLTKPTMLLLLLKSYLKDVYYLNDTKIIEYDHTESSKITDRPILTRKINVKFEPKIILDTIKPINKYDNLQKRKQLIKEFGDFKRYLLAFDTDIEDTIQSISELLPSSSLSTPKGKKKGSGSSKRRKVMIDSDDDSANGDF</sequence>
<evidence type="ECO:0000313" key="9">
    <source>
        <dbReference type="EMBL" id="CAF1174250.1"/>
    </source>
</evidence>
<accession>A0A814UGT0</accession>
<proteinExistence type="inferred from homology"/>
<dbReference type="InterPro" id="IPR016024">
    <property type="entry name" value="ARM-type_fold"/>
</dbReference>
<dbReference type="InterPro" id="IPR026003">
    <property type="entry name" value="Cohesin_HEAT"/>
</dbReference>
<feature type="compositionally biased region" description="Polar residues" evidence="7">
    <location>
        <begin position="157"/>
        <end position="174"/>
    </location>
</feature>
<feature type="compositionally biased region" description="Basic residues" evidence="7">
    <location>
        <begin position="1818"/>
        <end position="1831"/>
    </location>
</feature>
<dbReference type="InterPro" id="IPR011989">
    <property type="entry name" value="ARM-like"/>
</dbReference>
<keyword evidence="4 6" id="KW-0539">Nucleus</keyword>
<protein>
    <recommendedName>
        <fullName evidence="6">Nipped-B protein</fullName>
    </recommendedName>
</protein>
<evidence type="ECO:0000256" key="2">
    <source>
        <dbReference type="ARBA" id="ARBA00009252"/>
    </source>
</evidence>
<comment type="subcellular location">
    <subcellularLocation>
        <location evidence="1 6">Nucleus</location>
    </subcellularLocation>
</comment>
<feature type="compositionally biased region" description="Low complexity" evidence="7">
    <location>
        <begin position="276"/>
        <end position="288"/>
    </location>
</feature>
<keyword evidence="10" id="KW-1185">Reference proteome</keyword>
<evidence type="ECO:0000256" key="5">
    <source>
        <dbReference type="ARBA" id="ARBA00023306"/>
    </source>
</evidence>
<dbReference type="GO" id="GO:0034087">
    <property type="term" value="P:establishment of mitotic sister chromatid cohesion"/>
    <property type="evidence" value="ECO:0007669"/>
    <property type="project" value="TreeGrafter"/>
</dbReference>
<dbReference type="PANTHER" id="PTHR21704">
    <property type="entry name" value="NIPPED-B-LIKE PROTEIN DELANGIN SCC2-RELATED"/>
    <property type="match status" value="1"/>
</dbReference>
<dbReference type="InterPro" id="IPR033031">
    <property type="entry name" value="Scc2/Nipped-B"/>
</dbReference>
<dbReference type="Proteomes" id="UP000663870">
    <property type="component" value="Unassembled WGS sequence"/>
</dbReference>
<comment type="similarity">
    <text evidence="2 6">Belongs to the SCC2/Nipped-B family.</text>
</comment>
<name>A0A814UGT0_9BILA</name>
<reference evidence="9" key="1">
    <citation type="submission" date="2021-02" db="EMBL/GenBank/DDBJ databases">
        <authorList>
            <person name="Nowell W R."/>
        </authorList>
    </citation>
    <scope>NUCLEOTIDE SEQUENCE</scope>
</reference>
<dbReference type="GO" id="GO:0061775">
    <property type="term" value="F:cohesin loader activity"/>
    <property type="evidence" value="ECO:0007669"/>
    <property type="project" value="InterPro"/>
</dbReference>
<feature type="compositionally biased region" description="Polar residues" evidence="7">
    <location>
        <begin position="115"/>
        <end position="125"/>
    </location>
</feature>
<comment type="caution">
    <text evidence="9">The sequence shown here is derived from an EMBL/GenBank/DDBJ whole genome shotgun (WGS) entry which is preliminary data.</text>
</comment>
<evidence type="ECO:0000259" key="8">
    <source>
        <dbReference type="Pfam" id="PF12830"/>
    </source>
</evidence>
<feature type="region of interest" description="Disordered" evidence="7">
    <location>
        <begin position="210"/>
        <end position="291"/>
    </location>
</feature>
<keyword evidence="5 6" id="KW-0131">Cell cycle</keyword>
<evidence type="ECO:0000256" key="4">
    <source>
        <dbReference type="ARBA" id="ARBA00023242"/>
    </source>
</evidence>
<dbReference type="GO" id="GO:1990414">
    <property type="term" value="P:replication-born double-strand break repair via sister chromatid exchange"/>
    <property type="evidence" value="ECO:0007669"/>
    <property type="project" value="TreeGrafter"/>
</dbReference>
<feature type="compositionally biased region" description="Polar residues" evidence="7">
    <location>
        <begin position="69"/>
        <end position="86"/>
    </location>
</feature>
<feature type="compositionally biased region" description="Acidic residues" evidence="7">
    <location>
        <begin position="249"/>
        <end position="260"/>
    </location>
</feature>
<feature type="compositionally biased region" description="Low complexity" evidence="7">
    <location>
        <begin position="223"/>
        <end position="234"/>
    </location>
</feature>
<dbReference type="GO" id="GO:0010468">
    <property type="term" value="P:regulation of gene expression"/>
    <property type="evidence" value="ECO:0007669"/>
    <property type="project" value="InterPro"/>
</dbReference>
<dbReference type="Gene3D" id="1.25.10.10">
    <property type="entry name" value="Leucine-rich Repeat Variant"/>
    <property type="match status" value="1"/>
</dbReference>
<feature type="region of interest" description="Disordered" evidence="7">
    <location>
        <begin position="15"/>
        <end position="47"/>
    </location>
</feature>
<feature type="compositionally biased region" description="Acidic residues" evidence="7">
    <location>
        <begin position="1835"/>
        <end position="1845"/>
    </location>
</feature>
<dbReference type="GO" id="GO:0090694">
    <property type="term" value="C:Scc2-Scc4 cohesin loading complex"/>
    <property type="evidence" value="ECO:0007669"/>
    <property type="project" value="TreeGrafter"/>
</dbReference>
<dbReference type="GO" id="GO:0140588">
    <property type="term" value="P:chromatin looping"/>
    <property type="evidence" value="ECO:0007669"/>
    <property type="project" value="InterPro"/>
</dbReference>
<feature type="domain" description="Sister chromatid cohesion C-terminal" evidence="8">
    <location>
        <begin position="1441"/>
        <end position="1649"/>
    </location>
</feature>
<keyword evidence="3 6" id="KW-0677">Repeat</keyword>
<dbReference type="PANTHER" id="PTHR21704:SF18">
    <property type="entry name" value="NIPPED-B-LIKE PROTEIN"/>
    <property type="match status" value="1"/>
</dbReference>
<feature type="region of interest" description="Disordered" evidence="7">
    <location>
        <begin position="1810"/>
        <end position="1845"/>
    </location>
</feature>
<evidence type="ECO:0000256" key="6">
    <source>
        <dbReference type="RuleBase" id="RU364107"/>
    </source>
</evidence>
<organism evidence="9 10">
    <name type="scientific">Rotaria sordida</name>
    <dbReference type="NCBI Taxonomy" id="392033"/>
    <lineage>
        <taxon>Eukaryota</taxon>
        <taxon>Metazoa</taxon>
        <taxon>Spiralia</taxon>
        <taxon>Gnathifera</taxon>
        <taxon>Rotifera</taxon>
        <taxon>Eurotatoria</taxon>
        <taxon>Bdelloidea</taxon>
        <taxon>Philodinida</taxon>
        <taxon>Philodinidae</taxon>
        <taxon>Rotaria</taxon>
    </lineage>
</organism>
<evidence type="ECO:0000256" key="1">
    <source>
        <dbReference type="ARBA" id="ARBA00004123"/>
    </source>
</evidence>
<dbReference type="SUPFAM" id="SSF48371">
    <property type="entry name" value="ARM repeat"/>
    <property type="match status" value="1"/>
</dbReference>
<dbReference type="InterPro" id="IPR024986">
    <property type="entry name" value="Nipped-B_C"/>
</dbReference>
<dbReference type="Pfam" id="PF12765">
    <property type="entry name" value="Cohesin_HEAT"/>
    <property type="match status" value="1"/>
</dbReference>
<dbReference type="Pfam" id="PF12830">
    <property type="entry name" value="Nipped-B_C"/>
    <property type="match status" value="1"/>
</dbReference>
<dbReference type="EMBL" id="CAJNOL010000711">
    <property type="protein sequence ID" value="CAF1174250.1"/>
    <property type="molecule type" value="Genomic_DNA"/>
</dbReference>
<dbReference type="GO" id="GO:0003682">
    <property type="term" value="F:chromatin binding"/>
    <property type="evidence" value="ECO:0007669"/>
    <property type="project" value="TreeGrafter"/>
</dbReference>
<feature type="compositionally biased region" description="Low complexity" evidence="7">
    <location>
        <begin position="126"/>
        <end position="139"/>
    </location>
</feature>
<gene>
    <name evidence="9" type="ORF">JXQ802_LOCUS22973</name>
</gene>
<evidence type="ECO:0000256" key="7">
    <source>
        <dbReference type="SAM" id="MobiDB-lite"/>
    </source>
</evidence>
<dbReference type="GO" id="GO:0071169">
    <property type="term" value="P:establishment of protein localization to chromatin"/>
    <property type="evidence" value="ECO:0007669"/>
    <property type="project" value="TreeGrafter"/>
</dbReference>
<feature type="compositionally biased region" description="Basic and acidic residues" evidence="7">
    <location>
        <begin position="140"/>
        <end position="152"/>
    </location>
</feature>
<feature type="compositionally biased region" description="Polar residues" evidence="7">
    <location>
        <begin position="15"/>
        <end position="46"/>
    </location>
</feature>
<evidence type="ECO:0000313" key="10">
    <source>
        <dbReference type="Proteomes" id="UP000663870"/>
    </source>
</evidence>
<dbReference type="CDD" id="cd23958">
    <property type="entry name" value="SCC2"/>
    <property type="match status" value="1"/>
</dbReference>
<feature type="region of interest" description="Disordered" evidence="7">
    <location>
        <begin position="69"/>
        <end position="176"/>
    </location>
</feature>
<evidence type="ECO:0000256" key="3">
    <source>
        <dbReference type="ARBA" id="ARBA00022737"/>
    </source>
</evidence>